<evidence type="ECO:0000256" key="5">
    <source>
        <dbReference type="ARBA" id="ARBA00023242"/>
    </source>
</evidence>
<keyword evidence="6" id="KW-0131">Cell cycle</keyword>
<accession>A0AAD5SJJ0</accession>
<dbReference type="GO" id="GO:0000776">
    <property type="term" value="C:kinetochore"/>
    <property type="evidence" value="ECO:0007669"/>
    <property type="project" value="TreeGrafter"/>
</dbReference>
<dbReference type="PROSITE" id="PS50815">
    <property type="entry name" value="HORMA"/>
    <property type="match status" value="1"/>
</dbReference>
<organism evidence="8 9">
    <name type="scientific">Rhizophlyctis rosea</name>
    <dbReference type="NCBI Taxonomy" id="64517"/>
    <lineage>
        <taxon>Eukaryota</taxon>
        <taxon>Fungi</taxon>
        <taxon>Fungi incertae sedis</taxon>
        <taxon>Chytridiomycota</taxon>
        <taxon>Chytridiomycota incertae sedis</taxon>
        <taxon>Chytridiomycetes</taxon>
        <taxon>Rhizophlyctidales</taxon>
        <taxon>Rhizophlyctidaceae</taxon>
        <taxon>Rhizophlyctis</taxon>
    </lineage>
</organism>
<protein>
    <submittedName>
        <fullName evidence="8">Mitotic spindle checkpoint component mad2</fullName>
    </submittedName>
</protein>
<dbReference type="SUPFAM" id="SSF56019">
    <property type="entry name" value="The spindle assembly checkpoint protein mad2"/>
    <property type="match status" value="1"/>
</dbReference>
<comment type="subcellular location">
    <subcellularLocation>
        <location evidence="1">Nucleus</location>
    </subcellularLocation>
</comment>
<dbReference type="Proteomes" id="UP001212841">
    <property type="component" value="Unassembled WGS sequence"/>
</dbReference>
<evidence type="ECO:0000313" key="9">
    <source>
        <dbReference type="Proteomes" id="UP001212841"/>
    </source>
</evidence>
<evidence type="ECO:0000256" key="4">
    <source>
        <dbReference type="ARBA" id="ARBA00022776"/>
    </source>
</evidence>
<keyword evidence="5" id="KW-0539">Nucleus</keyword>
<keyword evidence="9" id="KW-1185">Reference proteome</keyword>
<dbReference type="InterPro" id="IPR045091">
    <property type="entry name" value="Mad2-like"/>
</dbReference>
<dbReference type="EMBL" id="JADGJD010000101">
    <property type="protein sequence ID" value="KAJ3054990.1"/>
    <property type="molecule type" value="Genomic_DNA"/>
</dbReference>
<comment type="caution">
    <text evidence="8">The sequence shown here is derived from an EMBL/GenBank/DDBJ whole genome shotgun (WGS) entry which is preliminary data.</text>
</comment>
<name>A0AAD5SJJ0_9FUNG</name>
<dbReference type="Gene3D" id="3.30.900.10">
    <property type="entry name" value="HORMA domain"/>
    <property type="match status" value="1"/>
</dbReference>
<dbReference type="GO" id="GO:0005654">
    <property type="term" value="C:nucleoplasm"/>
    <property type="evidence" value="ECO:0007669"/>
    <property type="project" value="TreeGrafter"/>
</dbReference>
<sequence>MSTARNSKQITLRGSAEIVVEFFEYCLNSILFQRGLYPPEDFRPVKKYGLAMMVAINESLNAYLRQVLTQVGEWITANAITKLVMVISSKDTREVVERWQFNILLERDPRTEPAHHSSVPLEPKSEKVIQAEIAAIMRQITASASFLPLLDDPCTFNILAYTDKNAEVPATWAESDARLITRNAEQVKLRSFSTSVHRVEGLVAYRLGE</sequence>
<feature type="domain" description="HORMA" evidence="7">
    <location>
        <begin position="13"/>
        <end position="203"/>
    </location>
</feature>
<dbReference type="GO" id="GO:0007094">
    <property type="term" value="P:mitotic spindle assembly checkpoint signaling"/>
    <property type="evidence" value="ECO:0007669"/>
    <property type="project" value="TreeGrafter"/>
</dbReference>
<dbReference type="GO" id="GO:0005737">
    <property type="term" value="C:cytoplasm"/>
    <property type="evidence" value="ECO:0007669"/>
    <property type="project" value="TreeGrafter"/>
</dbReference>
<dbReference type="InterPro" id="IPR003511">
    <property type="entry name" value="HORMA_dom"/>
</dbReference>
<dbReference type="PANTHER" id="PTHR11842">
    <property type="entry name" value="MITOTIC SPINDLE ASSEMBLY CHECKPOINT PROTEIN MAD2"/>
    <property type="match status" value="1"/>
</dbReference>
<proteinExistence type="inferred from homology"/>
<keyword evidence="4" id="KW-0498">Mitosis</keyword>
<evidence type="ECO:0000256" key="2">
    <source>
        <dbReference type="ARBA" id="ARBA00010348"/>
    </source>
</evidence>
<evidence type="ECO:0000256" key="3">
    <source>
        <dbReference type="ARBA" id="ARBA00022618"/>
    </source>
</evidence>
<dbReference type="PANTHER" id="PTHR11842:SF11">
    <property type="entry name" value="MITOTIC SPINDLE ASSEMBLY CHECKPOINT PROTEIN MAD2A"/>
    <property type="match status" value="1"/>
</dbReference>
<keyword evidence="3" id="KW-0132">Cell division</keyword>
<dbReference type="GO" id="GO:0033597">
    <property type="term" value="C:mitotic checkpoint complex"/>
    <property type="evidence" value="ECO:0007669"/>
    <property type="project" value="UniProtKB-ARBA"/>
</dbReference>
<evidence type="ECO:0000256" key="6">
    <source>
        <dbReference type="ARBA" id="ARBA00023306"/>
    </source>
</evidence>
<dbReference type="Pfam" id="PF02301">
    <property type="entry name" value="HORMA"/>
    <property type="match status" value="1"/>
</dbReference>
<dbReference type="AlphaFoldDB" id="A0AAD5SJJ0"/>
<evidence type="ECO:0000313" key="8">
    <source>
        <dbReference type="EMBL" id="KAJ3054990.1"/>
    </source>
</evidence>
<dbReference type="GO" id="GO:0051301">
    <property type="term" value="P:cell division"/>
    <property type="evidence" value="ECO:0007669"/>
    <property type="project" value="UniProtKB-KW"/>
</dbReference>
<dbReference type="FunFam" id="3.30.900.10:FF:000002">
    <property type="entry name" value="Mitotic spindle assembly checkpoint protein MAD2A"/>
    <property type="match status" value="1"/>
</dbReference>
<gene>
    <name evidence="8" type="primary">MAD2</name>
    <name evidence="8" type="ORF">HK097_000136</name>
</gene>
<dbReference type="InterPro" id="IPR036570">
    <property type="entry name" value="HORMA_dom_sf"/>
</dbReference>
<evidence type="ECO:0000256" key="1">
    <source>
        <dbReference type="ARBA" id="ARBA00004123"/>
    </source>
</evidence>
<comment type="similarity">
    <text evidence="2">Belongs to the MAD2 family.</text>
</comment>
<evidence type="ECO:0000259" key="7">
    <source>
        <dbReference type="PROSITE" id="PS50815"/>
    </source>
</evidence>
<reference evidence="8" key="1">
    <citation type="submission" date="2020-05" db="EMBL/GenBank/DDBJ databases">
        <title>Phylogenomic resolution of chytrid fungi.</title>
        <authorList>
            <person name="Stajich J.E."/>
            <person name="Amses K."/>
            <person name="Simmons R."/>
            <person name="Seto K."/>
            <person name="Myers J."/>
            <person name="Bonds A."/>
            <person name="Quandt C.A."/>
            <person name="Barry K."/>
            <person name="Liu P."/>
            <person name="Grigoriev I."/>
            <person name="Longcore J.E."/>
            <person name="James T.Y."/>
        </authorList>
    </citation>
    <scope>NUCLEOTIDE SEQUENCE</scope>
    <source>
        <strain evidence="8">JEL0318</strain>
    </source>
</reference>